<sequence>MQERSQVKINVAPRREAKRGKEESGNRETSERAALRSSEPNEGKAATVSAPANVVVVRQKPEQAVSQERGREGAGRTVIGVEVGGTAKEKTEKPVNSGFERTAAQRTELAERTVRVERTADVNTRVVRTAMEGARRSEPTATRGDGGVVPPGLAPLAAPPAGVPPETRVRVRVRTRPGRAAPRKSGGRWLGGTGAAPVAAALIALALLLPALIAWRAAQAPAARHDPAATAQTQAPAAVPPSAEPRPQDAARAEAPPAVPEAAGGTPVRVYLTRTGEVESVPLEQYVTGVLAAEMPADFELAALKAQAIAARTFIVRRLTAGDTGGTDGGKADVNDTVEHQVYLSREDLEEWPSRGKGAQLEKLRQAVRQTEGIVMTYRGQPITASFFSSSGGYTENSEDYWSLKIPYLRSVPSPWDAAINPKNRETIEMPLSQLYSKLGQKVPGPVKTALAALDQGNGKAAAAKLSAGKLFKTLSWTDGRRVKEIRIGEQVYTGREVREKLNLRSSQFTLAVTGDTVKITTYGYGHGVGMSQWGANGMAKEWYTATQILKHYYTGISFQQASHFIK</sequence>
<dbReference type="NCBIfam" id="TIGR02669">
    <property type="entry name" value="SpoIID_LytB"/>
    <property type="match status" value="1"/>
</dbReference>
<dbReference type="Pfam" id="PF08486">
    <property type="entry name" value="SpoIID"/>
    <property type="match status" value="1"/>
</dbReference>
<dbReference type="InterPro" id="IPR051922">
    <property type="entry name" value="Bact_Sporulation_Assoc"/>
</dbReference>
<feature type="region of interest" description="Disordered" evidence="1">
    <location>
        <begin position="224"/>
        <end position="264"/>
    </location>
</feature>
<keyword evidence="2" id="KW-0812">Transmembrane</keyword>
<feature type="transmembrane region" description="Helical" evidence="2">
    <location>
        <begin position="189"/>
        <end position="215"/>
    </location>
</feature>
<gene>
    <name evidence="4" type="primary">spoIID</name>
    <name evidence="4" type="ORF">ACFQ2Z_19595</name>
</gene>
<reference evidence="5" key="1">
    <citation type="journal article" date="2019" name="Int. J. Syst. Evol. Microbiol.">
        <title>The Global Catalogue of Microorganisms (GCM) 10K type strain sequencing project: providing services to taxonomists for standard genome sequencing and annotation.</title>
        <authorList>
            <consortium name="The Broad Institute Genomics Platform"/>
            <consortium name="The Broad Institute Genome Sequencing Center for Infectious Disease"/>
            <person name="Wu L."/>
            <person name="Ma J."/>
        </authorList>
    </citation>
    <scope>NUCLEOTIDE SEQUENCE [LARGE SCALE GENOMIC DNA]</scope>
    <source>
        <strain evidence="5">CCUG 48216</strain>
    </source>
</reference>
<dbReference type="PANTHER" id="PTHR30032">
    <property type="entry name" value="N-ACETYLMURAMOYL-L-ALANINE AMIDASE-RELATED"/>
    <property type="match status" value="1"/>
</dbReference>
<feature type="compositionally biased region" description="Basic and acidic residues" evidence="1">
    <location>
        <begin position="13"/>
        <end position="42"/>
    </location>
</feature>
<dbReference type="RefSeq" id="WP_240270642.1">
    <property type="nucleotide sequence ID" value="NZ_JAKSXN010000052.1"/>
</dbReference>
<organism evidence="4 5">
    <name type="scientific">Paenibacillus timonensis</name>
    <dbReference type="NCBI Taxonomy" id="225915"/>
    <lineage>
        <taxon>Bacteria</taxon>
        <taxon>Bacillati</taxon>
        <taxon>Bacillota</taxon>
        <taxon>Bacilli</taxon>
        <taxon>Bacillales</taxon>
        <taxon>Paenibacillaceae</taxon>
        <taxon>Paenibacillus</taxon>
    </lineage>
</organism>
<evidence type="ECO:0000256" key="2">
    <source>
        <dbReference type="SAM" id="Phobius"/>
    </source>
</evidence>
<dbReference type="Proteomes" id="UP001597211">
    <property type="component" value="Unassembled WGS sequence"/>
</dbReference>
<keyword evidence="2" id="KW-0472">Membrane</keyword>
<evidence type="ECO:0000256" key="1">
    <source>
        <dbReference type="SAM" id="MobiDB-lite"/>
    </source>
</evidence>
<comment type="caution">
    <text evidence="4">The sequence shown here is derived from an EMBL/GenBank/DDBJ whole genome shotgun (WGS) entry which is preliminary data.</text>
</comment>
<name>A0ABW3SHU1_9BACL</name>
<feature type="compositionally biased region" description="Low complexity" evidence="1">
    <location>
        <begin position="253"/>
        <end position="263"/>
    </location>
</feature>
<dbReference type="InterPro" id="IPR013693">
    <property type="entry name" value="SpoIID/LytB_N"/>
</dbReference>
<accession>A0ABW3SHU1</accession>
<evidence type="ECO:0000313" key="4">
    <source>
        <dbReference type="EMBL" id="MFD1183551.1"/>
    </source>
</evidence>
<evidence type="ECO:0000259" key="3">
    <source>
        <dbReference type="Pfam" id="PF08486"/>
    </source>
</evidence>
<dbReference type="EMBL" id="JBHTKZ010000049">
    <property type="protein sequence ID" value="MFD1183551.1"/>
    <property type="molecule type" value="Genomic_DNA"/>
</dbReference>
<dbReference type="InterPro" id="IPR013486">
    <property type="entry name" value="SpoIID/LytB"/>
</dbReference>
<feature type="compositionally biased region" description="Low complexity" evidence="1">
    <location>
        <begin position="224"/>
        <end position="237"/>
    </location>
</feature>
<feature type="region of interest" description="Disordered" evidence="1">
    <location>
        <begin position="1"/>
        <end position="98"/>
    </location>
</feature>
<keyword evidence="5" id="KW-1185">Reference proteome</keyword>
<proteinExistence type="predicted"/>
<protein>
    <submittedName>
        <fullName evidence="4">Stage II sporulation protein D</fullName>
    </submittedName>
</protein>
<dbReference type="InterPro" id="IPR014225">
    <property type="entry name" value="Spore_II_D_firmicutes"/>
</dbReference>
<feature type="domain" description="Sporulation stage II protein D amidase enhancer LytB N-terminal" evidence="3">
    <location>
        <begin position="274"/>
        <end position="378"/>
    </location>
</feature>
<evidence type="ECO:0000313" key="5">
    <source>
        <dbReference type="Proteomes" id="UP001597211"/>
    </source>
</evidence>
<dbReference type="PANTHER" id="PTHR30032:SF4">
    <property type="entry name" value="AMIDASE ENHANCER"/>
    <property type="match status" value="1"/>
</dbReference>
<keyword evidence="2" id="KW-1133">Transmembrane helix</keyword>
<dbReference type="NCBIfam" id="TIGR02870">
    <property type="entry name" value="spore_II_D"/>
    <property type="match status" value="1"/>
</dbReference>